<dbReference type="AlphaFoldDB" id="A0A2J0L181"/>
<evidence type="ECO:0000256" key="11">
    <source>
        <dbReference type="ARBA" id="ARBA00023004"/>
    </source>
</evidence>
<evidence type="ECO:0000256" key="10">
    <source>
        <dbReference type="ARBA" id="ARBA00022723"/>
    </source>
</evidence>
<protein>
    <recommendedName>
        <fullName evidence="14">Probable dual-specificity RNA methyltransferase RlmN</fullName>
        <ecNumber evidence="14">2.1.1.192</ecNumber>
    </recommendedName>
    <alternativeName>
        <fullName evidence="14">23S rRNA (adenine(2503)-C(2))-methyltransferase</fullName>
    </alternativeName>
    <alternativeName>
        <fullName evidence="14">23S rRNA m2A2503 methyltransferase</fullName>
    </alternativeName>
    <alternativeName>
        <fullName evidence="14">Ribosomal RNA large subunit methyltransferase N</fullName>
    </alternativeName>
    <alternativeName>
        <fullName evidence="14">tRNA (adenine(37)-C(2))-methyltransferase</fullName>
    </alternativeName>
    <alternativeName>
        <fullName evidence="14">tRNA m2A37 methyltransferase</fullName>
    </alternativeName>
</protein>
<accession>A0A2J0L181</accession>
<keyword evidence="4 14" id="KW-0963">Cytoplasm</keyword>
<comment type="function">
    <text evidence="14">Specifically methylates position 2 of adenine 2503 in 23S rRNA and position 2 of adenine 37 in tRNAs.</text>
</comment>
<dbReference type="PANTHER" id="PTHR30544">
    <property type="entry name" value="23S RRNA METHYLTRANSFERASE"/>
    <property type="match status" value="1"/>
</dbReference>
<comment type="subcellular location">
    <subcellularLocation>
        <location evidence="1 14">Cytoplasm</location>
    </subcellularLocation>
</comment>
<keyword evidence="6 14" id="KW-0489">Methyltransferase</keyword>
<dbReference type="GO" id="GO:0051539">
    <property type="term" value="F:4 iron, 4 sulfur cluster binding"/>
    <property type="evidence" value="ECO:0007669"/>
    <property type="project" value="UniProtKB-UniRule"/>
</dbReference>
<evidence type="ECO:0000259" key="15">
    <source>
        <dbReference type="PROSITE" id="PS51918"/>
    </source>
</evidence>
<evidence type="ECO:0000256" key="12">
    <source>
        <dbReference type="ARBA" id="ARBA00023014"/>
    </source>
</evidence>
<evidence type="ECO:0000256" key="6">
    <source>
        <dbReference type="ARBA" id="ARBA00022603"/>
    </source>
</evidence>
<dbReference type="Pfam" id="PF21016">
    <property type="entry name" value="RlmN_N"/>
    <property type="match status" value="1"/>
</dbReference>
<dbReference type="InterPro" id="IPR007197">
    <property type="entry name" value="rSAM"/>
</dbReference>
<feature type="active site" description="S-methylcysteine intermediate" evidence="14">
    <location>
        <position position="333"/>
    </location>
</feature>
<organism evidence="16 17">
    <name type="scientific">Candidatus Aquitaenariimonas noxiae</name>
    <dbReference type="NCBI Taxonomy" id="1974741"/>
    <lineage>
        <taxon>Bacteria</taxon>
        <taxon>Pseudomonadati</taxon>
        <taxon>Candidatus Omnitrophota</taxon>
        <taxon>Candidatus Aquitaenariimonas</taxon>
    </lineage>
</organism>
<keyword evidence="9 14" id="KW-0819">tRNA processing</keyword>
<dbReference type="PROSITE" id="PS51918">
    <property type="entry name" value="RADICAL_SAM"/>
    <property type="match status" value="1"/>
</dbReference>
<dbReference type="GO" id="GO:0046872">
    <property type="term" value="F:metal ion binding"/>
    <property type="evidence" value="ECO:0007669"/>
    <property type="project" value="UniProtKB-KW"/>
</dbReference>
<evidence type="ECO:0000256" key="14">
    <source>
        <dbReference type="HAMAP-Rule" id="MF_01849"/>
    </source>
</evidence>
<dbReference type="InterPro" id="IPR040072">
    <property type="entry name" value="Methyltransferase_A"/>
</dbReference>
<comment type="caution">
    <text evidence="14">Lacks conserved residue(s) required for the propagation of feature annotation.</text>
</comment>
<keyword evidence="10 14" id="KW-0479">Metal-binding</keyword>
<dbReference type="GO" id="GO:0070475">
    <property type="term" value="P:rRNA base methylation"/>
    <property type="evidence" value="ECO:0007669"/>
    <property type="project" value="UniProtKB-UniRule"/>
</dbReference>
<evidence type="ECO:0000313" key="16">
    <source>
        <dbReference type="EMBL" id="PIU42430.1"/>
    </source>
</evidence>
<dbReference type="InterPro" id="IPR004383">
    <property type="entry name" value="rRNA_lsu_MTrfase_RlmN/Cfr"/>
</dbReference>
<dbReference type="HAMAP" id="MF_01849">
    <property type="entry name" value="RNA_methyltr_RlmN"/>
    <property type="match status" value="1"/>
</dbReference>
<keyword evidence="12 14" id="KW-0411">Iron-sulfur</keyword>
<dbReference type="SFLD" id="SFLDG01062">
    <property type="entry name" value="methyltransferase_(Class_A)"/>
    <property type="match status" value="1"/>
</dbReference>
<dbReference type="SUPFAM" id="SSF102114">
    <property type="entry name" value="Radical SAM enzymes"/>
    <property type="match status" value="1"/>
</dbReference>
<keyword evidence="11 14" id="KW-0408">Iron</keyword>
<proteinExistence type="inferred from homology"/>
<dbReference type="InterPro" id="IPR013785">
    <property type="entry name" value="Aldolase_TIM"/>
</dbReference>
<reference evidence="16 17" key="1">
    <citation type="submission" date="2017-09" db="EMBL/GenBank/DDBJ databases">
        <title>Depth-based differentiation of microbial function through sediment-hosted aquifers and enrichment of novel symbionts in the deep terrestrial subsurface.</title>
        <authorList>
            <person name="Probst A.J."/>
            <person name="Ladd B."/>
            <person name="Jarett J.K."/>
            <person name="Geller-Mcgrath D.E."/>
            <person name="Sieber C.M."/>
            <person name="Emerson J.B."/>
            <person name="Anantharaman K."/>
            <person name="Thomas B.C."/>
            <person name="Malmstrom R."/>
            <person name="Stieglmeier M."/>
            <person name="Klingl A."/>
            <person name="Woyke T."/>
            <person name="Ryan C.M."/>
            <person name="Banfield J.F."/>
        </authorList>
    </citation>
    <scope>NUCLEOTIDE SEQUENCE [LARGE SCALE GENOMIC DNA]</scope>
    <source>
        <strain evidence="16">CG07_land_8_20_14_0_80_42_15</strain>
    </source>
</reference>
<comment type="catalytic activity">
    <reaction evidence="14">
        <text>adenosine(2503) in 23S rRNA + 2 reduced [2Fe-2S]-[ferredoxin] + 2 S-adenosyl-L-methionine = 2-methyladenosine(2503) in 23S rRNA + 5'-deoxyadenosine + L-methionine + 2 oxidized [2Fe-2S]-[ferredoxin] + S-adenosyl-L-homocysteine</text>
        <dbReference type="Rhea" id="RHEA:42916"/>
        <dbReference type="Rhea" id="RHEA-COMP:10000"/>
        <dbReference type="Rhea" id="RHEA-COMP:10001"/>
        <dbReference type="Rhea" id="RHEA-COMP:10152"/>
        <dbReference type="Rhea" id="RHEA-COMP:10282"/>
        <dbReference type="ChEBI" id="CHEBI:17319"/>
        <dbReference type="ChEBI" id="CHEBI:33737"/>
        <dbReference type="ChEBI" id="CHEBI:33738"/>
        <dbReference type="ChEBI" id="CHEBI:57844"/>
        <dbReference type="ChEBI" id="CHEBI:57856"/>
        <dbReference type="ChEBI" id="CHEBI:59789"/>
        <dbReference type="ChEBI" id="CHEBI:74411"/>
        <dbReference type="ChEBI" id="CHEBI:74497"/>
        <dbReference type="EC" id="2.1.1.192"/>
    </reaction>
</comment>
<comment type="cofactor">
    <cofactor evidence="14">
        <name>[4Fe-4S] cluster</name>
        <dbReference type="ChEBI" id="CHEBI:49883"/>
    </cofactor>
    <text evidence="14">Binds 1 [4Fe-4S] cluster. The cluster is coordinated with 3 cysteines and an exchangeable S-adenosyl-L-methionine.</text>
</comment>
<dbReference type="GO" id="GO:0002935">
    <property type="term" value="F:tRNA (adenine(37)-C2)-methyltransferase activity"/>
    <property type="evidence" value="ECO:0007669"/>
    <property type="project" value="UniProtKB-UniRule"/>
</dbReference>
<dbReference type="Gene3D" id="1.10.150.530">
    <property type="match status" value="1"/>
</dbReference>
<keyword evidence="13 14" id="KW-1015">Disulfide bond</keyword>
<feature type="domain" description="Radical SAM core" evidence="15">
    <location>
        <begin position="98"/>
        <end position="328"/>
    </location>
</feature>
<evidence type="ECO:0000256" key="9">
    <source>
        <dbReference type="ARBA" id="ARBA00022694"/>
    </source>
</evidence>
<evidence type="ECO:0000256" key="3">
    <source>
        <dbReference type="ARBA" id="ARBA00022485"/>
    </source>
</evidence>
<dbReference type="FunFam" id="3.20.20.70:FF:000014">
    <property type="entry name" value="Probable dual-specificity RNA methyltransferase RlmN"/>
    <property type="match status" value="1"/>
</dbReference>
<name>A0A2J0L181_9BACT</name>
<evidence type="ECO:0000256" key="2">
    <source>
        <dbReference type="ARBA" id="ARBA00007544"/>
    </source>
</evidence>
<evidence type="ECO:0000256" key="1">
    <source>
        <dbReference type="ARBA" id="ARBA00004496"/>
    </source>
</evidence>
<dbReference type="InterPro" id="IPR058240">
    <property type="entry name" value="rSAM_sf"/>
</dbReference>
<dbReference type="SFLD" id="SFLDS00029">
    <property type="entry name" value="Radical_SAM"/>
    <property type="match status" value="1"/>
</dbReference>
<comment type="caution">
    <text evidence="16">The sequence shown here is derived from an EMBL/GenBank/DDBJ whole genome shotgun (WGS) entry which is preliminary data.</text>
</comment>
<keyword evidence="5 14" id="KW-0698">rRNA processing</keyword>
<dbReference type="InterPro" id="IPR006638">
    <property type="entry name" value="Elp3/MiaA/NifB-like_rSAM"/>
</dbReference>
<dbReference type="EMBL" id="PEWV01000005">
    <property type="protein sequence ID" value="PIU42430.1"/>
    <property type="molecule type" value="Genomic_DNA"/>
</dbReference>
<dbReference type="GO" id="GO:0030488">
    <property type="term" value="P:tRNA methylation"/>
    <property type="evidence" value="ECO:0007669"/>
    <property type="project" value="UniProtKB-UniRule"/>
</dbReference>
<gene>
    <name evidence="14 16" type="primary">rlmN</name>
    <name evidence="16" type="ORF">COS99_00270</name>
</gene>
<dbReference type="PIRSF" id="PIRSF006004">
    <property type="entry name" value="CHP00048"/>
    <property type="match status" value="1"/>
</dbReference>
<evidence type="ECO:0000256" key="7">
    <source>
        <dbReference type="ARBA" id="ARBA00022679"/>
    </source>
</evidence>
<evidence type="ECO:0000256" key="4">
    <source>
        <dbReference type="ARBA" id="ARBA00022490"/>
    </source>
</evidence>
<dbReference type="InterPro" id="IPR048641">
    <property type="entry name" value="RlmN_N"/>
</dbReference>
<dbReference type="Proteomes" id="UP000230052">
    <property type="component" value="Unassembled WGS sequence"/>
</dbReference>
<dbReference type="GO" id="GO:0000049">
    <property type="term" value="F:tRNA binding"/>
    <property type="evidence" value="ECO:0007669"/>
    <property type="project" value="UniProtKB-UniRule"/>
</dbReference>
<evidence type="ECO:0000256" key="5">
    <source>
        <dbReference type="ARBA" id="ARBA00022552"/>
    </source>
</evidence>
<dbReference type="Pfam" id="PF04055">
    <property type="entry name" value="Radical_SAM"/>
    <property type="match status" value="1"/>
</dbReference>
<feature type="binding site" evidence="14">
    <location>
        <position position="119"/>
    </location>
    <ligand>
        <name>[4Fe-4S] cluster</name>
        <dbReference type="ChEBI" id="CHEBI:49883"/>
        <note>4Fe-4S-S-AdoMet</note>
    </ligand>
</feature>
<feature type="binding site" evidence="14">
    <location>
        <position position="116"/>
    </location>
    <ligand>
        <name>[4Fe-4S] cluster</name>
        <dbReference type="ChEBI" id="CHEBI:49883"/>
        <note>4Fe-4S-S-AdoMet</note>
    </ligand>
</feature>
<dbReference type="SFLD" id="SFLDF00275">
    <property type="entry name" value="adenosine_C2_methyltransferase"/>
    <property type="match status" value="1"/>
</dbReference>
<sequence length="341" mass="38599">MQKKDIKNLTLEELEKVIEKAGEKPYRAKQVFYWLYQKCARTFEEMSNIPKALKNVFSEEYYIGAIELCEHQKSKDKTEKFLFKLSDGNFIETVLIWATDRKTICLSTQVGCKFGCPFCASGLKGFVRNLAASEIIGQIMYLKRDLKHLMTNYVFMGMGEPLDNYENVSKSILIMDDTAGMNIGARRITVSTSGLVPGIEKLKNLGLQVNLSVSLHASNDKLRDELVPVNRRYPIETLIKACEEYRSDGGRMITFEYILISGKNDSLKDADELARIAKKVKAKINLIPYSPVSSLDFKTPTRDKMNIFMDRLEARGVQATLRDSKGKDIQAACGQLAGRQK</sequence>
<feature type="binding site" evidence="14">
    <location>
        <position position="191"/>
    </location>
    <ligand>
        <name>S-adenosyl-L-methionine</name>
        <dbReference type="ChEBI" id="CHEBI:59789"/>
    </ligand>
</feature>
<evidence type="ECO:0000256" key="8">
    <source>
        <dbReference type="ARBA" id="ARBA00022691"/>
    </source>
</evidence>
<dbReference type="SMART" id="SM00729">
    <property type="entry name" value="Elp3"/>
    <property type="match status" value="1"/>
</dbReference>
<dbReference type="EC" id="2.1.1.192" evidence="14"/>
<feature type="binding site" evidence="14">
    <location>
        <begin position="214"/>
        <end position="216"/>
    </location>
    <ligand>
        <name>S-adenosyl-L-methionine</name>
        <dbReference type="ChEBI" id="CHEBI:59789"/>
    </ligand>
</feature>
<dbReference type="InterPro" id="IPR027492">
    <property type="entry name" value="RNA_MTrfase_RlmN"/>
</dbReference>
<evidence type="ECO:0000256" key="13">
    <source>
        <dbReference type="ARBA" id="ARBA00023157"/>
    </source>
</evidence>
<feature type="active site" description="Proton acceptor" evidence="14">
    <location>
        <position position="92"/>
    </location>
</feature>
<keyword evidence="7 14" id="KW-0808">Transferase</keyword>
<feature type="binding site" evidence="14">
    <location>
        <position position="112"/>
    </location>
    <ligand>
        <name>[4Fe-4S] cluster</name>
        <dbReference type="ChEBI" id="CHEBI:49883"/>
        <note>4Fe-4S-S-AdoMet</note>
    </ligand>
</feature>
<keyword evidence="3 14" id="KW-0004">4Fe-4S</keyword>
<dbReference type="PANTHER" id="PTHR30544:SF5">
    <property type="entry name" value="RADICAL SAM CORE DOMAIN-CONTAINING PROTEIN"/>
    <property type="match status" value="1"/>
</dbReference>
<comment type="similarity">
    <text evidence="2 14">Belongs to the radical SAM superfamily. RlmN family.</text>
</comment>
<feature type="binding site" evidence="14">
    <location>
        <begin position="159"/>
        <end position="160"/>
    </location>
    <ligand>
        <name>S-adenosyl-L-methionine</name>
        <dbReference type="ChEBI" id="CHEBI:59789"/>
    </ligand>
</feature>
<keyword evidence="8 14" id="KW-0949">S-adenosyl-L-methionine</keyword>
<dbReference type="CDD" id="cd01335">
    <property type="entry name" value="Radical_SAM"/>
    <property type="match status" value="1"/>
</dbReference>
<dbReference type="Gene3D" id="3.20.20.70">
    <property type="entry name" value="Aldolase class I"/>
    <property type="match status" value="1"/>
</dbReference>
<comment type="miscellaneous">
    <text evidence="14">Reaction proceeds by a ping-pong mechanism involving intermediate methylation of a conserved cysteine residue.</text>
</comment>
<evidence type="ECO:0000313" key="17">
    <source>
        <dbReference type="Proteomes" id="UP000230052"/>
    </source>
</evidence>
<comment type="catalytic activity">
    <reaction evidence="14">
        <text>adenosine(37) in tRNA + 2 reduced [2Fe-2S]-[ferredoxin] + 2 S-adenosyl-L-methionine = 2-methyladenosine(37) in tRNA + 5'-deoxyadenosine + L-methionine + 2 oxidized [2Fe-2S]-[ferredoxin] + S-adenosyl-L-homocysteine</text>
        <dbReference type="Rhea" id="RHEA:43332"/>
        <dbReference type="Rhea" id="RHEA-COMP:10000"/>
        <dbReference type="Rhea" id="RHEA-COMP:10001"/>
        <dbReference type="Rhea" id="RHEA-COMP:10162"/>
        <dbReference type="Rhea" id="RHEA-COMP:10485"/>
        <dbReference type="ChEBI" id="CHEBI:17319"/>
        <dbReference type="ChEBI" id="CHEBI:33737"/>
        <dbReference type="ChEBI" id="CHEBI:33738"/>
        <dbReference type="ChEBI" id="CHEBI:57844"/>
        <dbReference type="ChEBI" id="CHEBI:57856"/>
        <dbReference type="ChEBI" id="CHEBI:59789"/>
        <dbReference type="ChEBI" id="CHEBI:74411"/>
        <dbReference type="ChEBI" id="CHEBI:74497"/>
        <dbReference type="EC" id="2.1.1.192"/>
    </reaction>
</comment>
<dbReference type="GO" id="GO:0019843">
    <property type="term" value="F:rRNA binding"/>
    <property type="evidence" value="ECO:0007669"/>
    <property type="project" value="UniProtKB-UniRule"/>
</dbReference>
<dbReference type="GO" id="GO:0070040">
    <property type="term" value="F:rRNA (adenine(2503)-C2-)-methyltransferase activity"/>
    <property type="evidence" value="ECO:0007669"/>
    <property type="project" value="UniProtKB-UniRule"/>
</dbReference>
<dbReference type="GO" id="GO:0005737">
    <property type="term" value="C:cytoplasm"/>
    <property type="evidence" value="ECO:0007669"/>
    <property type="project" value="UniProtKB-SubCell"/>
</dbReference>
<dbReference type="NCBIfam" id="TIGR00048">
    <property type="entry name" value="rRNA_mod_RlmN"/>
    <property type="match status" value="1"/>
</dbReference>